<comment type="caution">
    <text evidence="4">The sequence shown here is derived from an EMBL/GenBank/DDBJ whole genome shotgun (WGS) entry which is preliminary data.</text>
</comment>
<reference evidence="4 5" key="1">
    <citation type="submission" date="2022-06" db="EMBL/GenBank/DDBJ databases">
        <title>Actinoplanes abujensis sp. nov., isolated from Nigerian arid soil.</title>
        <authorList>
            <person name="Ding P."/>
        </authorList>
    </citation>
    <scope>NUCLEOTIDE SEQUENCE [LARGE SCALE GENOMIC DNA]</scope>
    <source>
        <strain evidence="5">TRM88002</strain>
    </source>
</reference>
<dbReference type="CDD" id="cd17574">
    <property type="entry name" value="REC_OmpR"/>
    <property type="match status" value="1"/>
</dbReference>
<dbReference type="PANTHER" id="PTHR44591:SF3">
    <property type="entry name" value="RESPONSE REGULATORY DOMAIN-CONTAINING PROTEIN"/>
    <property type="match status" value="1"/>
</dbReference>
<accession>A0ABT0Y9D5</accession>
<gene>
    <name evidence="4" type="ORF">LXN57_34320</name>
</gene>
<dbReference type="Proteomes" id="UP001523216">
    <property type="component" value="Unassembled WGS sequence"/>
</dbReference>
<dbReference type="PROSITE" id="PS50110">
    <property type="entry name" value="RESPONSE_REGULATORY"/>
    <property type="match status" value="1"/>
</dbReference>
<dbReference type="PANTHER" id="PTHR44591">
    <property type="entry name" value="STRESS RESPONSE REGULATOR PROTEIN 1"/>
    <property type="match status" value="1"/>
</dbReference>
<dbReference type="EMBL" id="JAMQOL010000050">
    <property type="protein sequence ID" value="MCM4082656.1"/>
    <property type="molecule type" value="Genomic_DNA"/>
</dbReference>
<name>A0ABT0Y9D5_9ACTN</name>
<evidence type="ECO:0000313" key="5">
    <source>
        <dbReference type="Proteomes" id="UP001523216"/>
    </source>
</evidence>
<dbReference type="SUPFAM" id="SSF52172">
    <property type="entry name" value="CheY-like"/>
    <property type="match status" value="1"/>
</dbReference>
<organism evidence="4 5">
    <name type="scientific">Paractinoplanes hotanensis</name>
    <dbReference type="NCBI Taxonomy" id="2906497"/>
    <lineage>
        <taxon>Bacteria</taxon>
        <taxon>Bacillati</taxon>
        <taxon>Actinomycetota</taxon>
        <taxon>Actinomycetes</taxon>
        <taxon>Micromonosporales</taxon>
        <taxon>Micromonosporaceae</taxon>
        <taxon>Paractinoplanes</taxon>
    </lineage>
</organism>
<dbReference type="RefSeq" id="WP_251802387.1">
    <property type="nucleotide sequence ID" value="NZ_JAMQOL010000050.1"/>
</dbReference>
<sequence>MTSLPPSTVLIAEDDEDVRDLVALRLSAAGYRTVTVDNGNAALTVANLERPDLVVLDIDMPGLDGLTVCQQLQGMARTSRIPVLILSARGRDLDASQGRAMGADDYLAKPFDSADLLDRVSHLLADARR</sequence>
<evidence type="ECO:0000259" key="3">
    <source>
        <dbReference type="PROSITE" id="PS50110"/>
    </source>
</evidence>
<keyword evidence="5" id="KW-1185">Reference proteome</keyword>
<feature type="domain" description="Response regulatory" evidence="3">
    <location>
        <begin position="8"/>
        <end position="124"/>
    </location>
</feature>
<keyword evidence="1 2" id="KW-0597">Phosphoprotein</keyword>
<dbReference type="Gene3D" id="3.40.50.2300">
    <property type="match status" value="1"/>
</dbReference>
<dbReference type="InterPro" id="IPR011006">
    <property type="entry name" value="CheY-like_superfamily"/>
</dbReference>
<protein>
    <submittedName>
        <fullName evidence="4">Response regulator</fullName>
    </submittedName>
</protein>
<dbReference type="Pfam" id="PF00072">
    <property type="entry name" value="Response_reg"/>
    <property type="match status" value="1"/>
</dbReference>
<proteinExistence type="predicted"/>
<dbReference type="InterPro" id="IPR050595">
    <property type="entry name" value="Bact_response_regulator"/>
</dbReference>
<dbReference type="InterPro" id="IPR001789">
    <property type="entry name" value="Sig_transdc_resp-reg_receiver"/>
</dbReference>
<dbReference type="SMART" id="SM00448">
    <property type="entry name" value="REC"/>
    <property type="match status" value="1"/>
</dbReference>
<evidence type="ECO:0000256" key="2">
    <source>
        <dbReference type="PROSITE-ProRule" id="PRU00169"/>
    </source>
</evidence>
<evidence type="ECO:0000313" key="4">
    <source>
        <dbReference type="EMBL" id="MCM4082656.1"/>
    </source>
</evidence>
<feature type="modified residue" description="4-aspartylphosphate" evidence="2">
    <location>
        <position position="57"/>
    </location>
</feature>
<evidence type="ECO:0000256" key="1">
    <source>
        <dbReference type="ARBA" id="ARBA00022553"/>
    </source>
</evidence>